<dbReference type="Proteomes" id="UP001589748">
    <property type="component" value="Unassembled WGS sequence"/>
</dbReference>
<dbReference type="Gene3D" id="3.90.25.10">
    <property type="entry name" value="UDP-galactose 4-epimerase, domain 1"/>
    <property type="match status" value="1"/>
</dbReference>
<evidence type="ECO:0000256" key="9">
    <source>
        <dbReference type="ARBA" id="ARBA00023277"/>
    </source>
</evidence>
<sequence length="330" mass="34855">MNRPWLLTGGAGYIGAHVAEVFAAAGREVVVVDNFCTSGPVEEVEGRLPAGTAVVALDLGDTAGLQEVMTRYEVGGIVHLAARKSPTESMTDPLLYTRDNVTGTASLVTAARAAGVGRIVFSSSCSVYGNPAAAVVEESAPYAPISPYGWSKTYGEHLMNAAAQAYGLQVVNLRYFNVAGTSSPALADRGAYNLIPLALAAITAGREPVIFGDDYPTPDGTCVRDYVHVVDLAEAHLRAALHLEQDAEAPPASTFNVGTGRGSSVREVLDELRVVSGIDFVPRVLERRPGDPASIVGSVAAIRRELGWQSRYSLHDMVSSAWEARLTRTG</sequence>
<evidence type="ECO:0000256" key="11">
    <source>
        <dbReference type="ARBA" id="ARBA00033067"/>
    </source>
</evidence>
<keyword evidence="8 13" id="KW-0413">Isomerase</keyword>
<evidence type="ECO:0000256" key="4">
    <source>
        <dbReference type="ARBA" id="ARBA00007637"/>
    </source>
</evidence>
<dbReference type="InterPro" id="IPR001509">
    <property type="entry name" value="Epimerase_deHydtase"/>
</dbReference>
<evidence type="ECO:0000256" key="3">
    <source>
        <dbReference type="ARBA" id="ARBA00004947"/>
    </source>
</evidence>
<evidence type="ECO:0000259" key="12">
    <source>
        <dbReference type="Pfam" id="PF01370"/>
    </source>
</evidence>
<reference evidence="13 14" key="1">
    <citation type="submission" date="2024-09" db="EMBL/GenBank/DDBJ databases">
        <authorList>
            <person name="Sun Q."/>
            <person name="Mori K."/>
        </authorList>
    </citation>
    <scope>NUCLEOTIDE SEQUENCE [LARGE SCALE GENOMIC DNA]</scope>
    <source>
        <strain evidence="13 14">TISTR 1856</strain>
    </source>
</reference>
<gene>
    <name evidence="13" type="primary">galE</name>
    <name evidence="13" type="ORF">ACFFVI_17580</name>
</gene>
<comment type="catalytic activity">
    <reaction evidence="1">
        <text>UDP-alpha-D-glucose = UDP-alpha-D-galactose</text>
        <dbReference type="Rhea" id="RHEA:22168"/>
        <dbReference type="ChEBI" id="CHEBI:58885"/>
        <dbReference type="ChEBI" id="CHEBI:66914"/>
        <dbReference type="EC" id="5.1.3.2"/>
    </reaction>
</comment>
<evidence type="ECO:0000256" key="6">
    <source>
        <dbReference type="ARBA" id="ARBA00018569"/>
    </source>
</evidence>
<keyword evidence="9" id="KW-0119">Carbohydrate metabolism</keyword>
<comment type="cofactor">
    <cofactor evidence="2">
        <name>NAD(+)</name>
        <dbReference type="ChEBI" id="CHEBI:57540"/>
    </cofactor>
</comment>
<dbReference type="PANTHER" id="PTHR43725:SF53">
    <property type="entry name" value="UDP-ARABINOSE 4-EPIMERASE 1"/>
    <property type="match status" value="1"/>
</dbReference>
<organism evidence="13 14">
    <name type="scientific">Kineococcus gynurae</name>
    <dbReference type="NCBI Taxonomy" id="452979"/>
    <lineage>
        <taxon>Bacteria</taxon>
        <taxon>Bacillati</taxon>
        <taxon>Actinomycetota</taxon>
        <taxon>Actinomycetes</taxon>
        <taxon>Kineosporiales</taxon>
        <taxon>Kineosporiaceae</taxon>
        <taxon>Kineococcus</taxon>
    </lineage>
</organism>
<dbReference type="Gene3D" id="3.40.50.720">
    <property type="entry name" value="NAD(P)-binding Rossmann-like Domain"/>
    <property type="match status" value="1"/>
</dbReference>
<comment type="caution">
    <text evidence="13">The sequence shown here is derived from an EMBL/GenBank/DDBJ whole genome shotgun (WGS) entry which is preliminary data.</text>
</comment>
<evidence type="ECO:0000313" key="13">
    <source>
        <dbReference type="EMBL" id="MFB9378776.1"/>
    </source>
</evidence>
<evidence type="ECO:0000256" key="2">
    <source>
        <dbReference type="ARBA" id="ARBA00001911"/>
    </source>
</evidence>
<accession>A0ABV5LXQ3</accession>
<comment type="similarity">
    <text evidence="4">Belongs to the NAD(P)-dependent epimerase/dehydratase family.</text>
</comment>
<keyword evidence="7" id="KW-0520">NAD</keyword>
<dbReference type="Pfam" id="PF01370">
    <property type="entry name" value="Epimerase"/>
    <property type="match status" value="1"/>
</dbReference>
<evidence type="ECO:0000256" key="10">
    <source>
        <dbReference type="ARBA" id="ARBA00031367"/>
    </source>
</evidence>
<dbReference type="EMBL" id="JBHMDM010000012">
    <property type="protein sequence ID" value="MFB9378776.1"/>
    <property type="molecule type" value="Genomic_DNA"/>
</dbReference>
<name>A0ABV5LXQ3_9ACTN</name>
<dbReference type="InterPro" id="IPR005886">
    <property type="entry name" value="UDP_G4E"/>
</dbReference>
<evidence type="ECO:0000313" key="14">
    <source>
        <dbReference type="Proteomes" id="UP001589748"/>
    </source>
</evidence>
<evidence type="ECO:0000256" key="5">
    <source>
        <dbReference type="ARBA" id="ARBA00013189"/>
    </source>
</evidence>
<dbReference type="PANTHER" id="PTHR43725">
    <property type="entry name" value="UDP-GLUCOSE 4-EPIMERASE"/>
    <property type="match status" value="1"/>
</dbReference>
<evidence type="ECO:0000256" key="7">
    <source>
        <dbReference type="ARBA" id="ARBA00023027"/>
    </source>
</evidence>
<dbReference type="EC" id="5.1.3.2" evidence="5"/>
<dbReference type="RefSeq" id="WP_380134412.1">
    <property type="nucleotide sequence ID" value="NZ_JBHLUI010000001.1"/>
</dbReference>
<dbReference type="SUPFAM" id="SSF51735">
    <property type="entry name" value="NAD(P)-binding Rossmann-fold domains"/>
    <property type="match status" value="1"/>
</dbReference>
<dbReference type="InterPro" id="IPR036291">
    <property type="entry name" value="NAD(P)-bd_dom_sf"/>
</dbReference>
<evidence type="ECO:0000256" key="8">
    <source>
        <dbReference type="ARBA" id="ARBA00023235"/>
    </source>
</evidence>
<comment type="pathway">
    <text evidence="3">Carbohydrate metabolism; galactose metabolism.</text>
</comment>
<keyword evidence="14" id="KW-1185">Reference proteome</keyword>
<feature type="domain" description="NAD-dependent epimerase/dehydratase" evidence="12">
    <location>
        <begin position="5"/>
        <end position="258"/>
    </location>
</feature>
<proteinExistence type="inferred from homology"/>
<evidence type="ECO:0000256" key="1">
    <source>
        <dbReference type="ARBA" id="ARBA00000083"/>
    </source>
</evidence>
<protein>
    <recommendedName>
        <fullName evidence="6">UDP-glucose 4-epimerase</fullName>
        <ecNumber evidence="5">5.1.3.2</ecNumber>
    </recommendedName>
    <alternativeName>
        <fullName evidence="11">Galactowaldenase</fullName>
    </alternativeName>
    <alternativeName>
        <fullName evidence="10">UDP-galactose 4-epimerase</fullName>
    </alternativeName>
</protein>
<dbReference type="NCBIfam" id="TIGR01179">
    <property type="entry name" value="galE"/>
    <property type="match status" value="1"/>
</dbReference>
<dbReference type="GO" id="GO:0003978">
    <property type="term" value="F:UDP-glucose 4-epimerase activity"/>
    <property type="evidence" value="ECO:0007669"/>
    <property type="project" value="UniProtKB-EC"/>
</dbReference>